<dbReference type="AlphaFoldDB" id="A0A1I2XA16"/>
<dbReference type="Proteomes" id="UP000199666">
    <property type="component" value="Unassembled WGS sequence"/>
</dbReference>
<dbReference type="RefSeq" id="WP_090993513.1">
    <property type="nucleotide sequence ID" value="NZ_FOPP01000005.1"/>
</dbReference>
<gene>
    <name evidence="1" type="ORF">SAMN04489864_10594</name>
</gene>
<name>A0A1I2XA16_9SPHI</name>
<sequence>MSDGSFYFKIGKVIYEALPEDDGVYTIFKDGGEYIQVTQHASLKWLRIDYKTDLPVIEENEEVDAIGRVIVRYLKENP</sequence>
<dbReference type="STRING" id="414048.SAMN04489864_10594"/>
<protein>
    <submittedName>
        <fullName evidence="1">Uncharacterized protein</fullName>
    </submittedName>
</protein>
<organism evidence="1 2">
    <name type="scientific">Pedobacter insulae</name>
    <dbReference type="NCBI Taxonomy" id="414048"/>
    <lineage>
        <taxon>Bacteria</taxon>
        <taxon>Pseudomonadati</taxon>
        <taxon>Bacteroidota</taxon>
        <taxon>Sphingobacteriia</taxon>
        <taxon>Sphingobacteriales</taxon>
        <taxon>Sphingobacteriaceae</taxon>
        <taxon>Pedobacter</taxon>
    </lineage>
</organism>
<proteinExistence type="predicted"/>
<accession>A0A1I2XA16</accession>
<evidence type="ECO:0000313" key="2">
    <source>
        <dbReference type="Proteomes" id="UP000199666"/>
    </source>
</evidence>
<dbReference type="EMBL" id="FOPP01000005">
    <property type="protein sequence ID" value="SFH10345.1"/>
    <property type="molecule type" value="Genomic_DNA"/>
</dbReference>
<reference evidence="1 2" key="1">
    <citation type="submission" date="2016-10" db="EMBL/GenBank/DDBJ databases">
        <authorList>
            <person name="de Groot N.N."/>
        </authorList>
    </citation>
    <scope>NUCLEOTIDE SEQUENCE [LARGE SCALE GENOMIC DNA]</scope>
    <source>
        <strain evidence="1 2">DSM 18684</strain>
    </source>
</reference>
<evidence type="ECO:0000313" key="1">
    <source>
        <dbReference type="EMBL" id="SFH10345.1"/>
    </source>
</evidence>
<keyword evidence="2" id="KW-1185">Reference proteome</keyword>
<dbReference type="OrthoDB" id="710963at2"/>